<evidence type="ECO:0000256" key="7">
    <source>
        <dbReference type="SAM" id="MobiDB-lite"/>
    </source>
</evidence>
<keyword evidence="5" id="KW-0539">Nucleus</keyword>
<dbReference type="Pfam" id="PF00439">
    <property type="entry name" value="Bromodomain"/>
    <property type="match status" value="1"/>
</dbReference>
<feature type="compositionally biased region" description="Low complexity" evidence="7">
    <location>
        <begin position="473"/>
        <end position="484"/>
    </location>
</feature>
<feature type="compositionally biased region" description="Low complexity" evidence="7">
    <location>
        <begin position="404"/>
        <end position="432"/>
    </location>
</feature>
<accession>A0A818A6V1</accession>
<feature type="compositionally biased region" description="Polar residues" evidence="7">
    <location>
        <begin position="379"/>
        <end position="403"/>
    </location>
</feature>
<dbReference type="PRINTS" id="PR00503">
    <property type="entry name" value="BROMODOMAIN"/>
</dbReference>
<evidence type="ECO:0000256" key="4">
    <source>
        <dbReference type="ARBA" id="ARBA00023163"/>
    </source>
</evidence>
<dbReference type="OrthoDB" id="784962at2759"/>
<dbReference type="Proteomes" id="UP000663825">
    <property type="component" value="Unassembled WGS sequence"/>
</dbReference>
<evidence type="ECO:0000256" key="2">
    <source>
        <dbReference type="ARBA" id="ARBA00023015"/>
    </source>
</evidence>
<keyword evidence="3 6" id="KW-0103">Bromodomain</keyword>
<organism evidence="9 10">
    <name type="scientific">Rotaria socialis</name>
    <dbReference type="NCBI Taxonomy" id="392032"/>
    <lineage>
        <taxon>Eukaryota</taxon>
        <taxon>Metazoa</taxon>
        <taxon>Spiralia</taxon>
        <taxon>Gnathifera</taxon>
        <taxon>Rotifera</taxon>
        <taxon>Eurotatoria</taxon>
        <taxon>Bdelloidea</taxon>
        <taxon>Philodinida</taxon>
        <taxon>Philodinidae</taxon>
        <taxon>Rotaria</taxon>
    </lineage>
</organism>
<proteinExistence type="predicted"/>
<evidence type="ECO:0000313" key="10">
    <source>
        <dbReference type="Proteomes" id="UP000663825"/>
    </source>
</evidence>
<evidence type="ECO:0000313" key="9">
    <source>
        <dbReference type="EMBL" id="CAF3403849.1"/>
    </source>
</evidence>
<dbReference type="GO" id="GO:0005634">
    <property type="term" value="C:nucleus"/>
    <property type="evidence" value="ECO:0007669"/>
    <property type="project" value="UniProtKB-SubCell"/>
</dbReference>
<dbReference type="Gene3D" id="1.20.920.10">
    <property type="entry name" value="Bromodomain-like"/>
    <property type="match status" value="1"/>
</dbReference>
<reference evidence="9" key="1">
    <citation type="submission" date="2021-02" db="EMBL/GenBank/DDBJ databases">
        <authorList>
            <person name="Nowell W R."/>
        </authorList>
    </citation>
    <scope>NUCLEOTIDE SEQUENCE</scope>
</reference>
<feature type="compositionally biased region" description="Polar residues" evidence="7">
    <location>
        <begin position="433"/>
        <end position="447"/>
    </location>
</feature>
<feature type="region of interest" description="Disordered" evidence="7">
    <location>
        <begin position="218"/>
        <end position="247"/>
    </location>
</feature>
<evidence type="ECO:0000256" key="6">
    <source>
        <dbReference type="PROSITE-ProRule" id="PRU00035"/>
    </source>
</evidence>
<feature type="domain" description="Bromo" evidence="8">
    <location>
        <begin position="510"/>
        <end position="561"/>
    </location>
</feature>
<evidence type="ECO:0000256" key="5">
    <source>
        <dbReference type="ARBA" id="ARBA00023242"/>
    </source>
</evidence>
<dbReference type="EMBL" id="CAJNXB010005047">
    <property type="protein sequence ID" value="CAF3403849.1"/>
    <property type="molecule type" value="Genomic_DNA"/>
</dbReference>
<comment type="caution">
    <text evidence="9">The sequence shown here is derived from an EMBL/GenBank/DDBJ whole genome shotgun (WGS) entry which is preliminary data.</text>
</comment>
<dbReference type="GO" id="GO:0000785">
    <property type="term" value="C:chromatin"/>
    <property type="evidence" value="ECO:0007669"/>
    <property type="project" value="TreeGrafter"/>
</dbReference>
<feature type="non-terminal residue" evidence="9">
    <location>
        <position position="1"/>
    </location>
</feature>
<name>A0A818A6V1_9BILA</name>
<dbReference type="SUPFAM" id="SSF47370">
    <property type="entry name" value="Bromodomain"/>
    <property type="match status" value="1"/>
</dbReference>
<feature type="region of interest" description="Disordered" evidence="7">
    <location>
        <begin position="100"/>
        <end position="136"/>
    </location>
</feature>
<dbReference type="InterPro" id="IPR028941">
    <property type="entry name" value="WHIM2_dom"/>
</dbReference>
<protein>
    <recommendedName>
        <fullName evidence="8">Bromo domain-containing protein</fullName>
    </recommendedName>
</protein>
<keyword evidence="4" id="KW-0804">Transcription</keyword>
<dbReference type="InterPro" id="IPR001487">
    <property type="entry name" value="Bromodomain"/>
</dbReference>
<dbReference type="SMART" id="SM00297">
    <property type="entry name" value="BROMO"/>
    <property type="match status" value="1"/>
</dbReference>
<feature type="compositionally biased region" description="Basic residues" evidence="7">
    <location>
        <begin position="485"/>
        <end position="494"/>
    </location>
</feature>
<dbReference type="PANTHER" id="PTHR45915:SF2">
    <property type="entry name" value="TOUTATIS, ISOFORM E"/>
    <property type="match status" value="1"/>
</dbReference>
<gene>
    <name evidence="9" type="ORF">TIS948_LOCUS27953</name>
</gene>
<comment type="subcellular location">
    <subcellularLocation>
        <location evidence="1">Nucleus</location>
    </subcellularLocation>
</comment>
<dbReference type="PANTHER" id="PTHR45915">
    <property type="entry name" value="TRANSCRIPTION INTERMEDIARY FACTOR"/>
    <property type="match status" value="1"/>
</dbReference>
<sequence length="561" mass="63679">VANDPAAVTADDEDIETIDESKIDDLDKRLTLITRKYALIKRRVIDKHSRTRALHLGQDRYRRRYWYFSYLPGIYIEGLTSGDISPNDIKNTVVHAAKQKLDKTGESSTPSRSTQRKKQQTKTTNPTPSSPPSVINSTEQLISDESNKIKNDTIDNDEEQQQQEPEPEPEQINASNNETEDLATMDLTAFCLAANRENNAETPLANENENDNQSMITKAEPSEDLNNNDNNNKRDLDEMNNDDGDDLPLDLSCSKVKRSCEEDYWSSQHTQAAYPLLSSINRYDKFQELDNLATTAILLNNIKQEKIVPTNILNLTNSNSTITSCNLSTSIKQELPTNNFKHVEQSIREKFQYSQPLPIPDEEQRCIIDRFYQCNLTGRQTSRSLNSRQPTNNSTVTNTNGDPTTQSPSTTNTNRNRSNTNNNRKSKSNINTEIVTLQESHSNSSHPDTPLMSVLHDSSSNDMDDDIASPLMSNASNNNNNNNNSKKKSSKKSKPNNDVKACRIILNELLKSDVSWPFQTPVDANQHPEYYECIKNPMDFATIKKKMRNNQYTKRDEFLND</sequence>
<feature type="non-terminal residue" evidence="9">
    <location>
        <position position="561"/>
    </location>
</feature>
<evidence type="ECO:0000256" key="3">
    <source>
        <dbReference type="ARBA" id="ARBA00023117"/>
    </source>
</evidence>
<dbReference type="InterPro" id="IPR036427">
    <property type="entry name" value="Bromodomain-like_sf"/>
</dbReference>
<dbReference type="AlphaFoldDB" id="A0A818A6V1"/>
<feature type="region of interest" description="Disordered" evidence="7">
    <location>
        <begin position="379"/>
        <end position="498"/>
    </location>
</feature>
<dbReference type="PROSITE" id="PS50014">
    <property type="entry name" value="BROMODOMAIN_2"/>
    <property type="match status" value="1"/>
</dbReference>
<evidence type="ECO:0000259" key="8">
    <source>
        <dbReference type="PROSITE" id="PS50014"/>
    </source>
</evidence>
<dbReference type="Pfam" id="PF15613">
    <property type="entry name" value="WSD"/>
    <property type="match status" value="1"/>
</dbReference>
<feature type="compositionally biased region" description="Acidic residues" evidence="7">
    <location>
        <begin position="238"/>
        <end position="247"/>
    </location>
</feature>
<evidence type="ECO:0000256" key="1">
    <source>
        <dbReference type="ARBA" id="ARBA00004123"/>
    </source>
</evidence>
<keyword evidence="2" id="KW-0805">Transcription regulation</keyword>